<evidence type="ECO:0000256" key="7">
    <source>
        <dbReference type="ARBA" id="ARBA00022833"/>
    </source>
</evidence>
<keyword evidence="7" id="KW-0862">Zinc</keyword>
<evidence type="ECO:0000256" key="1">
    <source>
        <dbReference type="ARBA" id="ARBA00004123"/>
    </source>
</evidence>
<sequence>MSVDTIPRDLRGLRACLLCSLIKSSEQFLADGCDNCEGVLHIKNDNERLYDCTSTNFDGMIAAMHPEDSWVCKWQKVNRKKKGIYAISHRRSLQERHARHELATPEINQYFQKMGLIQ</sequence>
<dbReference type="GO" id="GO:0140673">
    <property type="term" value="P:transcription elongation-coupled chromatin remodeling"/>
    <property type="evidence" value="ECO:0007669"/>
    <property type="project" value="InterPro"/>
</dbReference>
<evidence type="ECO:0000313" key="14">
    <source>
        <dbReference type="EMBL" id="CAD6199254.1"/>
    </source>
</evidence>
<keyword evidence="9" id="KW-0010">Activator</keyword>
<evidence type="ECO:0000256" key="2">
    <source>
        <dbReference type="ARBA" id="ARBA00010464"/>
    </source>
</evidence>
<comment type="function">
    <text evidence="12">Component of the DRB sensitivity-inducing factor complex (DSIF complex), which regulates transcription elongation by RNA polymerase II.</text>
</comment>
<dbReference type="OrthoDB" id="248751at2759"/>
<dbReference type="PANTHER" id="PTHR12882">
    <property type="entry name" value="SUPPRESSOR OF TY 4"/>
    <property type="match status" value="1"/>
</dbReference>
<dbReference type="AlphaFoldDB" id="A0A8S1HTU6"/>
<dbReference type="InterPro" id="IPR038510">
    <property type="entry name" value="Spt4_sf"/>
</dbReference>
<evidence type="ECO:0000256" key="3">
    <source>
        <dbReference type="ARBA" id="ARBA00020182"/>
    </source>
</evidence>
<dbReference type="Pfam" id="PF06093">
    <property type="entry name" value="Spt4"/>
    <property type="match status" value="1"/>
</dbReference>
<evidence type="ECO:0000256" key="9">
    <source>
        <dbReference type="ARBA" id="ARBA00023159"/>
    </source>
</evidence>
<keyword evidence="8" id="KW-0805">Transcription regulation</keyword>
<evidence type="ECO:0000256" key="12">
    <source>
        <dbReference type="PIRNR" id="PIRNR025023"/>
    </source>
</evidence>
<comment type="subcellular location">
    <subcellularLocation>
        <location evidence="1 12">Nucleus</location>
    </subcellularLocation>
</comment>
<evidence type="ECO:0000313" key="15">
    <source>
        <dbReference type="Proteomes" id="UP000835052"/>
    </source>
</evidence>
<evidence type="ECO:0000256" key="8">
    <source>
        <dbReference type="ARBA" id="ARBA00023015"/>
    </source>
</evidence>
<accession>A0A8S1HTU6</accession>
<evidence type="ECO:0000256" key="11">
    <source>
        <dbReference type="ARBA" id="ARBA00023242"/>
    </source>
</evidence>
<comment type="caution">
    <text evidence="14">The sequence shown here is derived from an EMBL/GenBank/DDBJ whole genome shotgun (WGS) entry which is preliminary data.</text>
</comment>
<evidence type="ECO:0000259" key="13">
    <source>
        <dbReference type="SMART" id="SM01389"/>
    </source>
</evidence>
<dbReference type="PIRSF" id="PIRSF025023">
    <property type="entry name" value="Spt4"/>
    <property type="match status" value="1"/>
</dbReference>
<dbReference type="Proteomes" id="UP000835052">
    <property type="component" value="Unassembled WGS sequence"/>
</dbReference>
<keyword evidence="5" id="KW-0479">Metal-binding</keyword>
<dbReference type="InterPro" id="IPR009287">
    <property type="entry name" value="Spt4"/>
</dbReference>
<reference evidence="14" key="1">
    <citation type="submission" date="2020-10" db="EMBL/GenBank/DDBJ databases">
        <authorList>
            <person name="Kikuchi T."/>
        </authorList>
    </citation>
    <scope>NUCLEOTIDE SEQUENCE</scope>
    <source>
        <strain evidence="14">NKZ352</strain>
    </source>
</reference>
<keyword evidence="11 12" id="KW-0539">Nucleus</keyword>
<proteinExistence type="inferred from homology"/>
<name>A0A8S1HTU6_9PELO</name>
<evidence type="ECO:0000256" key="10">
    <source>
        <dbReference type="ARBA" id="ARBA00023163"/>
    </source>
</evidence>
<dbReference type="PANTHER" id="PTHR12882:SF1">
    <property type="entry name" value="TRANSCRIPTION ELONGATION FACTOR SPT4"/>
    <property type="match status" value="1"/>
</dbReference>
<dbReference type="SMART" id="SM01389">
    <property type="entry name" value="Spt4"/>
    <property type="match status" value="1"/>
</dbReference>
<dbReference type="InterPro" id="IPR029040">
    <property type="entry name" value="RPABC4/Spt4"/>
</dbReference>
<gene>
    <name evidence="14" type="ORF">CAUJ_LOCUS15158</name>
</gene>
<evidence type="ECO:0000256" key="4">
    <source>
        <dbReference type="ARBA" id="ARBA00022491"/>
    </source>
</evidence>
<dbReference type="GO" id="GO:0032044">
    <property type="term" value="C:DSIF complex"/>
    <property type="evidence" value="ECO:0007669"/>
    <property type="project" value="TreeGrafter"/>
</dbReference>
<dbReference type="EMBL" id="CAJGYM010000163">
    <property type="protein sequence ID" value="CAD6199254.1"/>
    <property type="molecule type" value="Genomic_DNA"/>
</dbReference>
<evidence type="ECO:0000256" key="5">
    <source>
        <dbReference type="ARBA" id="ARBA00022723"/>
    </source>
</evidence>
<evidence type="ECO:0000256" key="6">
    <source>
        <dbReference type="ARBA" id="ARBA00022771"/>
    </source>
</evidence>
<dbReference type="CDD" id="cd07973">
    <property type="entry name" value="Spt4"/>
    <property type="match status" value="1"/>
</dbReference>
<dbReference type="SUPFAM" id="SSF63393">
    <property type="entry name" value="RNA polymerase subunits"/>
    <property type="match status" value="1"/>
</dbReference>
<protein>
    <recommendedName>
        <fullName evidence="3 12">Transcription elongation factor SPT4</fullName>
    </recommendedName>
</protein>
<keyword evidence="15" id="KW-1185">Reference proteome</keyword>
<comment type="similarity">
    <text evidence="2 12">Belongs to the SPT4 family.</text>
</comment>
<organism evidence="14 15">
    <name type="scientific">Caenorhabditis auriculariae</name>
    <dbReference type="NCBI Taxonomy" id="2777116"/>
    <lineage>
        <taxon>Eukaryota</taxon>
        <taxon>Metazoa</taxon>
        <taxon>Ecdysozoa</taxon>
        <taxon>Nematoda</taxon>
        <taxon>Chromadorea</taxon>
        <taxon>Rhabditida</taxon>
        <taxon>Rhabditina</taxon>
        <taxon>Rhabditomorpha</taxon>
        <taxon>Rhabditoidea</taxon>
        <taxon>Rhabditidae</taxon>
        <taxon>Peloderinae</taxon>
        <taxon>Caenorhabditis</taxon>
    </lineage>
</organism>
<dbReference type="GO" id="GO:0008270">
    <property type="term" value="F:zinc ion binding"/>
    <property type="evidence" value="ECO:0007669"/>
    <property type="project" value="UniProtKB-KW"/>
</dbReference>
<dbReference type="GO" id="GO:0006355">
    <property type="term" value="P:regulation of DNA-templated transcription"/>
    <property type="evidence" value="ECO:0007669"/>
    <property type="project" value="InterPro"/>
</dbReference>
<dbReference type="GO" id="GO:0000993">
    <property type="term" value="F:RNA polymerase II complex binding"/>
    <property type="evidence" value="ECO:0007669"/>
    <property type="project" value="TreeGrafter"/>
</dbReference>
<keyword evidence="10 12" id="KW-0804">Transcription</keyword>
<keyword evidence="4" id="KW-0678">Repressor</keyword>
<keyword evidence="6" id="KW-0863">Zinc-finger</keyword>
<feature type="domain" description="Spt4/RpoE2 zinc finger" evidence="13">
    <location>
        <begin position="13"/>
        <end position="90"/>
    </location>
</feature>
<dbReference type="InterPro" id="IPR022800">
    <property type="entry name" value="Spt4/RpoE2_Znf"/>
</dbReference>
<dbReference type="Gene3D" id="3.30.40.210">
    <property type="match status" value="1"/>
</dbReference>
<dbReference type="FunFam" id="3.30.40.210:FF:000001">
    <property type="entry name" value="Transcription elongation factor SPT4"/>
    <property type="match status" value="1"/>
</dbReference>